<dbReference type="OrthoDB" id="9773549at2"/>
<comment type="caution">
    <text evidence="2">The sequence shown here is derived from an EMBL/GenBank/DDBJ whole genome shotgun (WGS) entry which is preliminary data.</text>
</comment>
<organism evidence="2 3">
    <name type="scientific">Micromonospora craterilacus</name>
    <dbReference type="NCBI Taxonomy" id="1655439"/>
    <lineage>
        <taxon>Bacteria</taxon>
        <taxon>Bacillati</taxon>
        <taxon>Actinomycetota</taxon>
        <taxon>Actinomycetes</taxon>
        <taxon>Micromonosporales</taxon>
        <taxon>Micromonosporaceae</taxon>
        <taxon>Micromonospora</taxon>
    </lineage>
</organism>
<dbReference type="SUPFAM" id="SSF53474">
    <property type="entry name" value="alpha/beta-Hydrolases"/>
    <property type="match status" value="1"/>
</dbReference>
<dbReference type="PANTHER" id="PTHR37017:SF11">
    <property type="entry name" value="ESTERASE_LIPASE_THIOESTERASE DOMAIN-CONTAINING PROTEIN"/>
    <property type="match status" value="1"/>
</dbReference>
<accession>A0A2W2EV76</accession>
<dbReference type="RefSeq" id="WP_111214539.1">
    <property type="nucleotide sequence ID" value="NZ_POTY01000087.1"/>
</dbReference>
<feature type="domain" description="AB hydrolase-1" evidence="1">
    <location>
        <begin position="6"/>
        <end position="219"/>
    </location>
</feature>
<dbReference type="Pfam" id="PF12697">
    <property type="entry name" value="Abhydrolase_6"/>
    <property type="match status" value="1"/>
</dbReference>
<dbReference type="Proteomes" id="UP000248924">
    <property type="component" value="Unassembled WGS sequence"/>
</dbReference>
<protein>
    <submittedName>
        <fullName evidence="2">Alpha/beta hydrolase</fullName>
    </submittedName>
</protein>
<keyword evidence="2" id="KW-0378">Hydrolase</keyword>
<dbReference type="Gene3D" id="3.40.50.1820">
    <property type="entry name" value="alpha/beta hydrolase"/>
    <property type="match status" value="1"/>
</dbReference>
<dbReference type="EMBL" id="POTY01000087">
    <property type="protein sequence ID" value="PZG17460.1"/>
    <property type="molecule type" value="Genomic_DNA"/>
</dbReference>
<evidence type="ECO:0000313" key="2">
    <source>
        <dbReference type="EMBL" id="PZG17460.1"/>
    </source>
</evidence>
<reference evidence="2 3" key="1">
    <citation type="submission" date="2018-01" db="EMBL/GenBank/DDBJ databases">
        <title>Draft genome sequence of Jishengella sp. NA12.</title>
        <authorList>
            <person name="Sahin N."/>
            <person name="Ay H."/>
            <person name="Saygin H."/>
        </authorList>
    </citation>
    <scope>NUCLEOTIDE SEQUENCE [LARGE SCALE GENOMIC DNA]</scope>
    <source>
        <strain evidence="2 3">NA12</strain>
    </source>
</reference>
<name>A0A2W2EV76_9ACTN</name>
<keyword evidence="3" id="KW-1185">Reference proteome</keyword>
<dbReference type="AlphaFoldDB" id="A0A2W2EV76"/>
<dbReference type="InterPro" id="IPR052897">
    <property type="entry name" value="Sec-Metab_Biosynth_Hydrolase"/>
</dbReference>
<sequence length="234" mass="25440">MGTFALIHGAGDVGWYWHLVEAELRTRGHDCICPDLPADDESATLTDYAEAVVDAVGNLTDLVVVGQSFGGFTAPLVAERLPVDVLVLVGAMVPSPGEAPRDWWSNTGFEQAVRKEAARDGGLTGNNDPYVTYYHDVPRELAEQAISKERNHPSEASMNAPWPLDSWPDVPTRFVLCTQDRFFPAGFLRRLVRDRLGIVPDEVAAGHCVALSQPKALADLLAGYAATFARPRQG</sequence>
<gene>
    <name evidence="2" type="ORF">C1I95_15485</name>
</gene>
<dbReference type="GO" id="GO:0016787">
    <property type="term" value="F:hydrolase activity"/>
    <property type="evidence" value="ECO:0007669"/>
    <property type="project" value="UniProtKB-KW"/>
</dbReference>
<dbReference type="InterPro" id="IPR000073">
    <property type="entry name" value="AB_hydrolase_1"/>
</dbReference>
<dbReference type="InterPro" id="IPR029058">
    <property type="entry name" value="AB_hydrolase_fold"/>
</dbReference>
<evidence type="ECO:0000313" key="3">
    <source>
        <dbReference type="Proteomes" id="UP000248924"/>
    </source>
</evidence>
<proteinExistence type="predicted"/>
<evidence type="ECO:0000259" key="1">
    <source>
        <dbReference type="Pfam" id="PF12697"/>
    </source>
</evidence>
<dbReference type="PANTHER" id="PTHR37017">
    <property type="entry name" value="AB HYDROLASE-1 DOMAIN-CONTAINING PROTEIN-RELATED"/>
    <property type="match status" value="1"/>
</dbReference>